<dbReference type="InterPro" id="IPR036676">
    <property type="entry name" value="PurM-like_C_sf"/>
</dbReference>
<dbReference type="GO" id="GO:0004756">
    <property type="term" value="F:selenide, water dikinase activity"/>
    <property type="evidence" value="ECO:0007669"/>
    <property type="project" value="TreeGrafter"/>
</dbReference>
<dbReference type="NCBIfam" id="TIGR00476">
    <property type="entry name" value="selD"/>
    <property type="match status" value="1"/>
</dbReference>
<dbReference type="EMBL" id="LSRX01000195">
    <property type="protein sequence ID" value="OLQ05078.1"/>
    <property type="molecule type" value="Genomic_DNA"/>
</dbReference>
<comment type="caution">
    <text evidence="9">The sequence shown here is derived from an EMBL/GenBank/DDBJ whole genome shotgun (WGS) entry which is preliminary data.</text>
</comment>
<gene>
    <name evidence="9" type="primary">selD</name>
    <name evidence="9" type="ORF">AK812_SmicGene11779</name>
</gene>
<dbReference type="GO" id="GO:0005524">
    <property type="term" value="F:ATP binding"/>
    <property type="evidence" value="ECO:0007669"/>
    <property type="project" value="UniProtKB-KW"/>
</dbReference>
<dbReference type="SUPFAM" id="SSF51126">
    <property type="entry name" value="Pectin lyase-like"/>
    <property type="match status" value="1"/>
</dbReference>
<dbReference type="PANTHER" id="PTHR10256">
    <property type="entry name" value="SELENIDE, WATER DIKINASE"/>
    <property type="match status" value="1"/>
</dbReference>
<keyword evidence="3 9" id="KW-0418">Kinase</keyword>
<dbReference type="Pfam" id="PF02769">
    <property type="entry name" value="AIRS_C"/>
    <property type="match status" value="1"/>
</dbReference>
<dbReference type="GO" id="GO:0005737">
    <property type="term" value="C:cytoplasm"/>
    <property type="evidence" value="ECO:0007669"/>
    <property type="project" value="TreeGrafter"/>
</dbReference>
<keyword evidence="1" id="KW-0808">Transferase</keyword>
<evidence type="ECO:0000259" key="8">
    <source>
        <dbReference type="Pfam" id="PF02769"/>
    </source>
</evidence>
<keyword evidence="2" id="KW-0547">Nucleotide-binding</keyword>
<feature type="domain" description="PurM-like N-terminal" evidence="7">
    <location>
        <begin position="604"/>
        <end position="687"/>
    </location>
</feature>
<feature type="domain" description="PurM-like N-terminal" evidence="7">
    <location>
        <begin position="878"/>
        <end position="909"/>
    </location>
</feature>
<reference evidence="9 10" key="1">
    <citation type="submission" date="2016-02" db="EMBL/GenBank/DDBJ databases">
        <title>Genome analysis of coral dinoflagellate symbionts highlights evolutionary adaptations to a symbiotic lifestyle.</title>
        <authorList>
            <person name="Aranda M."/>
            <person name="Li Y."/>
            <person name="Liew Y.J."/>
            <person name="Baumgarten S."/>
            <person name="Simakov O."/>
            <person name="Wilson M."/>
            <person name="Piel J."/>
            <person name="Ashoor H."/>
            <person name="Bougouffa S."/>
            <person name="Bajic V.B."/>
            <person name="Ryu T."/>
            <person name="Ravasi T."/>
            <person name="Bayer T."/>
            <person name="Micklem G."/>
            <person name="Kim H."/>
            <person name="Bhak J."/>
            <person name="Lajeunesse T.C."/>
            <person name="Voolstra C.R."/>
        </authorList>
    </citation>
    <scope>NUCLEOTIDE SEQUENCE [LARGE SCALE GENOMIC DNA]</scope>
    <source>
        <strain evidence="9 10">CCMP2467</strain>
    </source>
</reference>
<organism evidence="9 10">
    <name type="scientific">Symbiodinium microadriaticum</name>
    <name type="common">Dinoflagellate</name>
    <name type="synonym">Zooxanthella microadriatica</name>
    <dbReference type="NCBI Taxonomy" id="2951"/>
    <lineage>
        <taxon>Eukaryota</taxon>
        <taxon>Sar</taxon>
        <taxon>Alveolata</taxon>
        <taxon>Dinophyceae</taxon>
        <taxon>Suessiales</taxon>
        <taxon>Symbiodiniaceae</taxon>
        <taxon>Symbiodinium</taxon>
    </lineage>
</organism>
<feature type="region of interest" description="Disordered" evidence="6">
    <location>
        <begin position="1335"/>
        <end position="1366"/>
    </location>
</feature>
<keyword evidence="10" id="KW-1185">Reference proteome</keyword>
<dbReference type="SUPFAM" id="SSF55326">
    <property type="entry name" value="PurM N-terminal domain-like"/>
    <property type="match status" value="2"/>
</dbReference>
<dbReference type="InterPro" id="IPR016188">
    <property type="entry name" value="PurM-like_N"/>
</dbReference>
<evidence type="ECO:0000256" key="6">
    <source>
        <dbReference type="SAM" id="MobiDB-lite"/>
    </source>
</evidence>
<dbReference type="Proteomes" id="UP000186817">
    <property type="component" value="Unassembled WGS sequence"/>
</dbReference>
<dbReference type="PANTHER" id="PTHR10256:SF0">
    <property type="entry name" value="INACTIVE SELENIDE, WATER DIKINASE-LIKE PROTEIN-RELATED"/>
    <property type="match status" value="1"/>
</dbReference>
<proteinExistence type="predicted"/>
<dbReference type="InterPro" id="IPR004536">
    <property type="entry name" value="SPS/SelD"/>
</dbReference>
<dbReference type="InterPro" id="IPR011050">
    <property type="entry name" value="Pectin_lyase_fold/virulence"/>
</dbReference>
<dbReference type="Gene3D" id="3.30.1330.10">
    <property type="entry name" value="PurM-like, N-terminal domain"/>
    <property type="match status" value="2"/>
</dbReference>
<dbReference type="OrthoDB" id="407885at2759"/>
<evidence type="ECO:0000256" key="3">
    <source>
        <dbReference type="ARBA" id="ARBA00022777"/>
    </source>
</evidence>
<dbReference type="SUPFAM" id="SSF56042">
    <property type="entry name" value="PurM C-terminal domain-like"/>
    <property type="match status" value="1"/>
</dbReference>
<dbReference type="Pfam" id="PF00586">
    <property type="entry name" value="AIRS"/>
    <property type="match status" value="2"/>
</dbReference>
<protein>
    <submittedName>
        <fullName evidence="9">Selenide, water dikinase</fullName>
    </submittedName>
</protein>
<evidence type="ECO:0000313" key="10">
    <source>
        <dbReference type="Proteomes" id="UP000186817"/>
    </source>
</evidence>
<keyword evidence="5" id="KW-0711">Selenium</keyword>
<dbReference type="InterPro" id="IPR036921">
    <property type="entry name" value="PurM-like_N_sf"/>
</dbReference>
<dbReference type="InterPro" id="IPR010918">
    <property type="entry name" value="PurM-like_C_dom"/>
</dbReference>
<accession>A0A1Q9ECD8</accession>
<feature type="domain" description="PurM-like C-terminal" evidence="8">
    <location>
        <begin position="921"/>
        <end position="1113"/>
    </location>
</feature>
<evidence type="ECO:0000256" key="5">
    <source>
        <dbReference type="ARBA" id="ARBA00023266"/>
    </source>
</evidence>
<evidence type="ECO:0000313" key="9">
    <source>
        <dbReference type="EMBL" id="OLQ05078.1"/>
    </source>
</evidence>
<dbReference type="GO" id="GO:0016260">
    <property type="term" value="P:selenocysteine biosynthetic process"/>
    <property type="evidence" value="ECO:0007669"/>
    <property type="project" value="TreeGrafter"/>
</dbReference>
<dbReference type="Gene3D" id="3.90.650.10">
    <property type="entry name" value="PurM-like C-terminal domain"/>
    <property type="match status" value="1"/>
</dbReference>
<sequence length="2289" mass="250477">MARAEKRTLCSLGVAVITAGSAVPESELWRLKVPMMPLPHVLQITRLIEAVTMKLVSRCVLVALLFAQGGHAFRRKKVEKTSLRRQEPKALLEELEQVLGAEHREAAEQRLHEFEDDLRITFKALPKNGRGAVAAPSARYALHRLFNQRHGWQIKGLETAGGAWDADSPVTAMGDRVPPKMRELFEDRLGSYGMTLHELAILAATMDKMFETDVAERLRIVYKASALKAEDFITYNQAKNVLWTYVATFITGPQVESLTEGEVHKALEHFTTRFPRHTEAKELLTVIAAEVAGHLTSYDFETLQKILSKFGQRLGALEDTECKVMKNRLTSLEHREGSGLVRLGDFYGNDKFDFHFTESPSYLRGAGLLDESNPDDPKVIIPNYLAGPSNCVQPSGYYSICCFDECEQLMDQVEEGLEAPMGTPEKIASLVSGLPSSSQPANRTLPPHLTQLLDEVAGHHGGMVPIHGRLFAQWMHEAYPRECSYPHLEVKVQSRFDHSPDMDHVEADEKSKYWQIAKQREGSGENQTTSRWIMKEELVDQQGFEAHVKSSTRDDLTIFGALGFIGMAVVRHVAPALRQDKQKACGAGGLEDPNVLAGLGKSNEDACVYKVSDDIAVVGTLDFFTPIVDEPEVFGGIAAANALSDVYAMGAKPIFALNIVGFPSNRLPPSVLARILKGGPEGLADARALNVAMRTPSFSNLHLKGADWFLLGSQLLLQVAEFLLERLPMVPEQYPTIAAAIAAGCDDIAVDSSYHDMRSLEIRTPLRLVSRGAMLQGCITVMGAPLEMDGVVLTGPGTGLIARSGANVRLKNCKVEGKTFHGIIVDQGADCELIDSVIRNNALRGLLVLGQVYQTGTIISENGIDPNEKDSHFLYPRQEKCAEAGVAILGGHTVEDLEPKYGLAVIGVVHPDKVWRNNSLQAGDRLILTKPIGTGILGTAQKKGILSGEARDCLQKTLLQLNRSAAEVARATTQVRAATDVTGFGLLGHLREMLTSDDDSVEPPAKKARVTTGPSEKLGAVLSAGAVPLLPQAKELAVDEQCVPGGSVNNLKLVTTGGLTRFAQGVSKQMQLLLADAQTSGGLLLAVPQADSEKVVAALRQAGLLSTSSIGEIRRLADPSAPLIQVERWGFRCVQSMLRLLVCLVCHALAARSHTSDECAGPLILEPDFELVSFKPEDGKILTGRQALTAVFSLAVLPLGADFGDGPPPEELVPFVLEGAEVPGKLRWVSSSIARFDPSVDWPTDLQDGLTRSLSAPCLGAAGTAAGLDAPLGHFKLPFQRLPREGPQPGGGRLRRLSSDPVLEHFRAASESNGTHFGTHGPFDCSHLARPHTVPSWLSSEKGTDSEIWEPRNWGPSEKQQQAKRGLLARRKKTQALRERDQRRIQFMVDRRKDEREARLKRLVQVMTTNGPDYEAAMQLSEFRDQQEAKIRAHYLDWDRHIYNPIATQAFRHLNPRVEKRVCFNLDSPFQLAVDASKDPAKRQLLQNHRERSFQKECHELLSSAPVLPDPVDERRALGADCVPKSVSRAILEPDVWGQYATSVFGHFIETCDPRGTCRRMKFGGPNRHIPDETDCAAAGTRVSRARGFGDKGVLRDEVAMGETRDFRDGSGAGSAAPAQDHFGFQSGKEIVDLEFPPGRGQDAHKLIVYLQSVHPAVILKWALRVVFNLQLRSVSGKRLRTAPKTLHLSTSPLDYWVQEVRSKQLNELTDGRWSSDLEAARFQPKGAFECPSDSRIQVGFSGPVVLERFLKEPSMLQLWNGTSGVGVPVSEIAPCAGEAPKPLFLELGEPPATFELRCLEFSLPVRLSTGGAYTLRMRPGSRYHPFSGPLRQGDHGLKLTGPRPFLFNFLPQRCRDVFFRLYLRHGLKADALHRLHTAISITATDGEVMQHRLEVAKKATLEMKVLDLQPGREYTVHVRPSVDVLDGLGQPLQGSNVTLKMDQLPGLFLTPESRNPGLWSSSVADRFLPSDLPEFFPLLARRHPPEQLGNVEPTSPMQAFACPISSTEELRDFLTFYFSPEKAASSKHGPCAAKAADRPGVLLASGKDVQFNQIPVEFMRSRLLFLELVCMGQDADMRHCGMRNPGNTARFLNAASFEVTVAFASPREAPYASEEPHAMILTAVHDLNDASPRPGLEVTVWEIPSTRWMNGQSVQPPVKRIATEVTDAHGRSATSLPQEMQRPHEYGGKKGYVVSVQDAKSGQILLSDLLRLGRMPPQVESPSAAFASALRVSLATDRAVYAPGDSVAVLGVVAAVGTICPGGKPGNVCAPSAVRNEPSVESQDLEAA</sequence>
<evidence type="ECO:0000259" key="7">
    <source>
        <dbReference type="Pfam" id="PF00586"/>
    </source>
</evidence>
<evidence type="ECO:0000256" key="1">
    <source>
        <dbReference type="ARBA" id="ARBA00022679"/>
    </source>
</evidence>
<keyword evidence="4" id="KW-0067">ATP-binding</keyword>
<evidence type="ECO:0000256" key="4">
    <source>
        <dbReference type="ARBA" id="ARBA00022840"/>
    </source>
</evidence>
<name>A0A1Q9ECD8_SYMMI</name>
<evidence type="ECO:0000256" key="2">
    <source>
        <dbReference type="ARBA" id="ARBA00022741"/>
    </source>
</evidence>